<dbReference type="EMBL" id="VAHF01000006">
    <property type="protein sequence ID" value="TXG59260.1"/>
    <property type="molecule type" value="Genomic_DNA"/>
</dbReference>
<dbReference type="AlphaFoldDB" id="A0A5C7HQH5"/>
<dbReference type="InterPro" id="IPR036390">
    <property type="entry name" value="WH_DNA-bd_sf"/>
</dbReference>
<comment type="subcellular location">
    <subcellularLocation>
        <location evidence="1">Nucleus</location>
    </subcellularLocation>
</comment>
<feature type="compositionally biased region" description="Basic residues" evidence="4">
    <location>
        <begin position="208"/>
        <end position="222"/>
    </location>
</feature>
<evidence type="ECO:0000256" key="3">
    <source>
        <dbReference type="ARBA" id="ARBA00023242"/>
    </source>
</evidence>
<reference evidence="7" key="1">
    <citation type="journal article" date="2019" name="Gigascience">
        <title>De novo genome assembly of the endangered Acer yangbiense, a plant species with extremely small populations endemic to Yunnan Province, China.</title>
        <authorList>
            <person name="Yang J."/>
            <person name="Wariss H.M."/>
            <person name="Tao L."/>
            <person name="Zhang R."/>
            <person name="Yun Q."/>
            <person name="Hollingsworth P."/>
            <person name="Dao Z."/>
            <person name="Luo G."/>
            <person name="Guo H."/>
            <person name="Ma Y."/>
            <person name="Sun W."/>
        </authorList>
    </citation>
    <scope>NUCLEOTIDE SEQUENCE [LARGE SCALE GENOMIC DNA]</scope>
    <source>
        <strain evidence="7">cv. Malutang</strain>
    </source>
</reference>
<dbReference type="SMART" id="SM00384">
    <property type="entry name" value="AT_hook"/>
    <property type="match status" value="2"/>
</dbReference>
<accession>A0A5C7HQH5</accession>
<name>A0A5C7HQH5_9ROSI</name>
<dbReference type="Proteomes" id="UP000323000">
    <property type="component" value="Chromosome 6"/>
</dbReference>
<evidence type="ECO:0000256" key="2">
    <source>
        <dbReference type="ARBA" id="ARBA00023125"/>
    </source>
</evidence>
<dbReference type="GO" id="GO:0003690">
    <property type="term" value="F:double-stranded DNA binding"/>
    <property type="evidence" value="ECO:0007669"/>
    <property type="project" value="TreeGrafter"/>
</dbReference>
<evidence type="ECO:0000256" key="1">
    <source>
        <dbReference type="ARBA" id="ARBA00004123"/>
    </source>
</evidence>
<dbReference type="PANTHER" id="PTHR11467">
    <property type="entry name" value="HISTONE H1"/>
    <property type="match status" value="1"/>
</dbReference>
<dbReference type="OrthoDB" id="1110759at2759"/>
<evidence type="ECO:0000313" key="6">
    <source>
        <dbReference type="EMBL" id="TXG59260.1"/>
    </source>
</evidence>
<feature type="region of interest" description="Disordered" evidence="4">
    <location>
        <begin position="196"/>
        <end position="230"/>
    </location>
</feature>
<dbReference type="GO" id="GO:0000786">
    <property type="term" value="C:nucleosome"/>
    <property type="evidence" value="ECO:0007669"/>
    <property type="project" value="InterPro"/>
</dbReference>
<evidence type="ECO:0000259" key="5">
    <source>
        <dbReference type="PROSITE" id="PS51504"/>
    </source>
</evidence>
<feature type="compositionally biased region" description="Polar residues" evidence="4">
    <location>
        <begin position="62"/>
        <end position="78"/>
    </location>
</feature>
<feature type="compositionally biased region" description="Gly residues" evidence="4">
    <location>
        <begin position="114"/>
        <end position="125"/>
    </location>
</feature>
<dbReference type="GO" id="GO:0005730">
    <property type="term" value="C:nucleolus"/>
    <property type="evidence" value="ECO:0007669"/>
    <property type="project" value="TreeGrafter"/>
</dbReference>
<keyword evidence="2" id="KW-0238">DNA-binding</keyword>
<keyword evidence="7" id="KW-1185">Reference proteome</keyword>
<comment type="caution">
    <text evidence="6">The sequence shown here is derived from an EMBL/GenBank/DDBJ whole genome shotgun (WGS) entry which is preliminary data.</text>
</comment>
<dbReference type="GO" id="GO:0031492">
    <property type="term" value="F:nucleosomal DNA binding"/>
    <property type="evidence" value="ECO:0007669"/>
    <property type="project" value="TreeGrafter"/>
</dbReference>
<gene>
    <name evidence="6" type="ORF">EZV62_013833</name>
</gene>
<feature type="region of interest" description="Disordered" evidence="4">
    <location>
        <begin position="108"/>
        <end position="127"/>
    </location>
</feature>
<evidence type="ECO:0000313" key="7">
    <source>
        <dbReference type="Proteomes" id="UP000323000"/>
    </source>
</evidence>
<evidence type="ECO:0000256" key="4">
    <source>
        <dbReference type="SAM" id="MobiDB-lite"/>
    </source>
</evidence>
<feature type="domain" description="H15" evidence="5">
    <location>
        <begin position="1"/>
        <end position="55"/>
    </location>
</feature>
<dbReference type="Gene3D" id="1.10.10.10">
    <property type="entry name" value="Winged helix-like DNA-binding domain superfamily/Winged helix DNA-binding domain"/>
    <property type="match status" value="1"/>
</dbReference>
<dbReference type="PROSITE" id="PS51504">
    <property type="entry name" value="H15"/>
    <property type="match status" value="1"/>
</dbReference>
<dbReference type="InterPro" id="IPR017956">
    <property type="entry name" value="AT_hook_DNA-bd_motif"/>
</dbReference>
<dbReference type="PRINTS" id="PR00929">
    <property type="entry name" value="ATHOOK"/>
</dbReference>
<feature type="region of interest" description="Disordered" evidence="4">
    <location>
        <begin position="61"/>
        <end position="86"/>
    </location>
</feature>
<organism evidence="6 7">
    <name type="scientific">Acer yangbiense</name>
    <dbReference type="NCBI Taxonomy" id="1000413"/>
    <lineage>
        <taxon>Eukaryota</taxon>
        <taxon>Viridiplantae</taxon>
        <taxon>Streptophyta</taxon>
        <taxon>Embryophyta</taxon>
        <taxon>Tracheophyta</taxon>
        <taxon>Spermatophyta</taxon>
        <taxon>Magnoliopsida</taxon>
        <taxon>eudicotyledons</taxon>
        <taxon>Gunneridae</taxon>
        <taxon>Pentapetalae</taxon>
        <taxon>rosids</taxon>
        <taxon>malvids</taxon>
        <taxon>Sapindales</taxon>
        <taxon>Sapindaceae</taxon>
        <taxon>Hippocastanoideae</taxon>
        <taxon>Acereae</taxon>
        <taxon>Acer</taxon>
    </lineage>
</organism>
<protein>
    <recommendedName>
        <fullName evidence="5">H15 domain-containing protein</fullName>
    </recommendedName>
</protein>
<dbReference type="GO" id="GO:0030261">
    <property type="term" value="P:chromosome condensation"/>
    <property type="evidence" value="ECO:0007669"/>
    <property type="project" value="TreeGrafter"/>
</dbReference>
<sequence length="245" mass="26179">MKKKGGSSKIEIGKHIDQTYSNLPVNHSNLLTQHLQSLKNTGHLLMAKKSYKLPIHDAPVPETNNNNQDNAVNISSSAHGPKNSRGCGRPLVLVPVGLVDKTPHLTQAKRGRGRQIGGPPVGLGGRADAAVPVHKKLKSMTGMPVGRPMKAQVQAQPVLNAIGEANAAVPKSKHRTKRPVGRPRKVQVQAQAQPMPDAIGEANAAVPKSRRRTRRPVGRPRKVQVQAQAQPIPNAIGEANVAVPK</sequence>
<keyword evidence="3" id="KW-0539">Nucleus</keyword>
<dbReference type="SUPFAM" id="SSF46785">
    <property type="entry name" value="Winged helix' DNA-binding domain"/>
    <property type="match status" value="1"/>
</dbReference>
<dbReference type="InterPro" id="IPR005818">
    <property type="entry name" value="Histone_H1/H5_H15"/>
</dbReference>
<proteinExistence type="predicted"/>
<dbReference type="GO" id="GO:0006334">
    <property type="term" value="P:nucleosome assembly"/>
    <property type="evidence" value="ECO:0007669"/>
    <property type="project" value="InterPro"/>
</dbReference>
<dbReference type="PANTHER" id="PTHR11467:SF29">
    <property type="entry name" value="OS03G0711600 PROTEIN"/>
    <property type="match status" value="1"/>
</dbReference>
<dbReference type="GO" id="GO:0045910">
    <property type="term" value="P:negative regulation of DNA recombination"/>
    <property type="evidence" value="ECO:0007669"/>
    <property type="project" value="TreeGrafter"/>
</dbReference>
<dbReference type="InterPro" id="IPR036388">
    <property type="entry name" value="WH-like_DNA-bd_sf"/>
</dbReference>